<dbReference type="EMBL" id="JBHLUX010000017">
    <property type="protein sequence ID" value="MFC0470171.1"/>
    <property type="molecule type" value="Genomic_DNA"/>
</dbReference>
<name>A0ABV6KA30_9BACI</name>
<organism evidence="1 2">
    <name type="scientific">Halalkalibacter kiskunsagensis</name>
    <dbReference type="NCBI Taxonomy" id="1548599"/>
    <lineage>
        <taxon>Bacteria</taxon>
        <taxon>Bacillati</taxon>
        <taxon>Bacillota</taxon>
        <taxon>Bacilli</taxon>
        <taxon>Bacillales</taxon>
        <taxon>Bacillaceae</taxon>
        <taxon>Halalkalibacter</taxon>
    </lineage>
</organism>
<evidence type="ECO:0000313" key="2">
    <source>
        <dbReference type="Proteomes" id="UP001589838"/>
    </source>
</evidence>
<dbReference type="RefSeq" id="WP_335958861.1">
    <property type="nucleotide sequence ID" value="NZ_JAXBLX010000003.1"/>
</dbReference>
<gene>
    <name evidence="1" type="ORF">ACFFHM_06440</name>
</gene>
<dbReference type="Gene3D" id="3.20.20.140">
    <property type="entry name" value="Metal-dependent hydrolases"/>
    <property type="match status" value="1"/>
</dbReference>
<dbReference type="Proteomes" id="UP001589838">
    <property type="component" value="Unassembled WGS sequence"/>
</dbReference>
<proteinExistence type="predicted"/>
<comment type="caution">
    <text evidence="1">The sequence shown here is derived from an EMBL/GenBank/DDBJ whole genome shotgun (WGS) entry which is preliminary data.</text>
</comment>
<reference evidence="1 2" key="1">
    <citation type="submission" date="2024-09" db="EMBL/GenBank/DDBJ databases">
        <authorList>
            <person name="Sun Q."/>
            <person name="Mori K."/>
        </authorList>
    </citation>
    <scope>NUCLEOTIDE SEQUENCE [LARGE SCALE GENOMIC DNA]</scope>
    <source>
        <strain evidence="1 2">NCAIM B.02610</strain>
    </source>
</reference>
<protein>
    <submittedName>
        <fullName evidence="1">Uncharacterized protein</fullName>
    </submittedName>
</protein>
<keyword evidence="2" id="KW-1185">Reference proteome</keyword>
<accession>A0ABV6KA30</accession>
<evidence type="ECO:0000313" key="1">
    <source>
        <dbReference type="EMBL" id="MFC0470171.1"/>
    </source>
</evidence>
<sequence length="83" mass="9762">MWYRKTIAVQAAPTIEETEFILSLSERPESIIGVIGWIDIDNSSYEKQLETFRKNPKFVGICFMIPIWIKSKLFESVLLFLEY</sequence>